<dbReference type="GO" id="GO:0005524">
    <property type="term" value="F:ATP binding"/>
    <property type="evidence" value="ECO:0007669"/>
    <property type="project" value="UniProtKB-KW"/>
</dbReference>
<evidence type="ECO:0000256" key="6">
    <source>
        <dbReference type="SAM" id="MobiDB-lite"/>
    </source>
</evidence>
<dbReference type="OrthoDB" id="10251412at2759"/>
<dbReference type="GO" id="GO:0006950">
    <property type="term" value="P:response to stress"/>
    <property type="evidence" value="ECO:0007669"/>
    <property type="project" value="UniProtKB-ARBA"/>
</dbReference>
<dbReference type="Gene3D" id="3.40.50.300">
    <property type="entry name" value="P-loop containing nucleotide triphosphate hydrolases"/>
    <property type="match status" value="1"/>
</dbReference>
<dbReference type="Proteomes" id="UP000652761">
    <property type="component" value="Unassembled WGS sequence"/>
</dbReference>
<dbReference type="Pfam" id="PF25568">
    <property type="entry name" value="AAA_lid_At3g28540"/>
    <property type="match status" value="1"/>
</dbReference>
<feature type="region of interest" description="Disordered" evidence="6">
    <location>
        <begin position="506"/>
        <end position="530"/>
    </location>
</feature>
<dbReference type="InterPro" id="IPR058017">
    <property type="entry name" value="At3g28540-like_C"/>
</dbReference>
<evidence type="ECO:0000256" key="1">
    <source>
        <dbReference type="ARBA" id="ARBA00001946"/>
    </source>
</evidence>
<name>A0A843UJZ7_COLES</name>
<keyword evidence="5" id="KW-0067">ATP-binding</keyword>
<dbReference type="AlphaFoldDB" id="A0A843UJZ7"/>
<sequence length="547" mass="61455">MDLMSRSSTLLDWKSIGSILATFMFLRTALRDFLPPELQQFISRLFSRLVAAVNPRVSILIDEYDPSSYTNELFDAAHAYLGDKCRLVSSSSSSSPAGSTVTTSSTRLSHQNACVLRLSKPKNSRYLSFSMDANQRLDDHFPDRGAPGAIPIRWSFHTVQRSGNPRGGNGYYPRVHNDEHRYYELSFHRRHQVRVQDEYIPFVMEEAARIRFKNRERRLYTNRSAAEDGGCGRHWSSVPFNHPSTFDTLAIDPALKDEIQADLRKFVSRRDYYSRVGRAWKRGYLLHGPPGTGKTSLIAAIANFLEFDIYDLELTAVTSNSQLRKLLVSTSSKSVVVVEDIDCTLDLSDRKKRSFTDSEDPTADPGTAPGESIKSADKEDRKRMGCYSTVSLSGVLNFIDGLWSSCVGERLMIFTTNHVEKLDPALLRPGRMDRHIHLSYCGAPAFKILAKNYLDVVDGHPLMLDAETLLQEVKVTPAEVAEVFMGCEDDADKGMQRMVEEMRQRRRALASQQVEDQHAGGGPHMNGTVVNGKVLENGVSSDEELAW</sequence>
<dbReference type="PROSITE" id="PS00674">
    <property type="entry name" value="AAA"/>
    <property type="match status" value="1"/>
</dbReference>
<comment type="similarity">
    <text evidence="2">Belongs to the AAA ATPase family. BCS1 subfamily.</text>
</comment>
<dbReference type="SUPFAM" id="SSF52540">
    <property type="entry name" value="P-loop containing nucleoside triphosphate hydrolases"/>
    <property type="match status" value="1"/>
</dbReference>
<comment type="catalytic activity">
    <reaction evidence="4">
        <text>ATP + H2O = ADP + phosphate + H(+)</text>
        <dbReference type="Rhea" id="RHEA:13065"/>
        <dbReference type="ChEBI" id="CHEBI:15377"/>
        <dbReference type="ChEBI" id="CHEBI:15378"/>
        <dbReference type="ChEBI" id="CHEBI:30616"/>
        <dbReference type="ChEBI" id="CHEBI:43474"/>
        <dbReference type="ChEBI" id="CHEBI:456216"/>
    </reaction>
</comment>
<keyword evidence="9" id="KW-1185">Reference proteome</keyword>
<dbReference type="InterPro" id="IPR025753">
    <property type="entry name" value="AAA_N_dom"/>
</dbReference>
<feature type="region of interest" description="Disordered" evidence="6">
    <location>
        <begin position="353"/>
        <end position="377"/>
    </location>
</feature>
<protein>
    <recommendedName>
        <fullName evidence="7">AAA+ ATPase domain-containing protein</fullName>
    </recommendedName>
</protein>
<dbReference type="GO" id="GO:0016887">
    <property type="term" value="F:ATP hydrolysis activity"/>
    <property type="evidence" value="ECO:0007669"/>
    <property type="project" value="InterPro"/>
</dbReference>
<gene>
    <name evidence="8" type="ORF">Taro_014737</name>
</gene>
<dbReference type="Gene3D" id="6.10.280.40">
    <property type="match status" value="1"/>
</dbReference>
<evidence type="ECO:0000256" key="5">
    <source>
        <dbReference type="RuleBase" id="RU003651"/>
    </source>
</evidence>
<organism evidence="8 9">
    <name type="scientific">Colocasia esculenta</name>
    <name type="common">Wild taro</name>
    <name type="synonym">Arum esculentum</name>
    <dbReference type="NCBI Taxonomy" id="4460"/>
    <lineage>
        <taxon>Eukaryota</taxon>
        <taxon>Viridiplantae</taxon>
        <taxon>Streptophyta</taxon>
        <taxon>Embryophyta</taxon>
        <taxon>Tracheophyta</taxon>
        <taxon>Spermatophyta</taxon>
        <taxon>Magnoliopsida</taxon>
        <taxon>Liliopsida</taxon>
        <taxon>Araceae</taxon>
        <taxon>Aroideae</taxon>
        <taxon>Colocasieae</taxon>
        <taxon>Colocasia</taxon>
    </lineage>
</organism>
<dbReference type="PANTHER" id="PTHR23070">
    <property type="entry name" value="BCS1 AAA-TYPE ATPASE"/>
    <property type="match status" value="1"/>
</dbReference>
<keyword evidence="3" id="KW-0460">Magnesium</keyword>
<dbReference type="SMART" id="SM00382">
    <property type="entry name" value="AAA"/>
    <property type="match status" value="1"/>
</dbReference>
<evidence type="ECO:0000313" key="8">
    <source>
        <dbReference type="EMBL" id="MQL82264.1"/>
    </source>
</evidence>
<proteinExistence type="inferred from homology"/>
<accession>A0A843UJZ7</accession>
<dbReference type="Pfam" id="PF00004">
    <property type="entry name" value="AAA"/>
    <property type="match status" value="2"/>
</dbReference>
<dbReference type="Pfam" id="PF14363">
    <property type="entry name" value="AAA_assoc"/>
    <property type="match status" value="1"/>
</dbReference>
<evidence type="ECO:0000256" key="2">
    <source>
        <dbReference type="ARBA" id="ARBA00007448"/>
    </source>
</evidence>
<reference evidence="8" key="1">
    <citation type="submission" date="2017-07" db="EMBL/GenBank/DDBJ databases">
        <title>Taro Niue Genome Assembly and Annotation.</title>
        <authorList>
            <person name="Atibalentja N."/>
            <person name="Keating K."/>
            <person name="Fields C.J."/>
        </authorList>
    </citation>
    <scope>NUCLEOTIDE SEQUENCE</scope>
    <source>
        <strain evidence="8">Niue_2</strain>
        <tissue evidence="8">Leaf</tissue>
    </source>
</reference>
<evidence type="ECO:0000313" key="9">
    <source>
        <dbReference type="Proteomes" id="UP000652761"/>
    </source>
</evidence>
<comment type="cofactor">
    <cofactor evidence="1">
        <name>Mg(2+)</name>
        <dbReference type="ChEBI" id="CHEBI:18420"/>
    </cofactor>
</comment>
<evidence type="ECO:0000256" key="3">
    <source>
        <dbReference type="ARBA" id="ARBA00022842"/>
    </source>
</evidence>
<comment type="caution">
    <text evidence="8">The sequence shown here is derived from an EMBL/GenBank/DDBJ whole genome shotgun (WGS) entry which is preliminary data.</text>
</comment>
<dbReference type="InterPro" id="IPR003959">
    <property type="entry name" value="ATPase_AAA_core"/>
</dbReference>
<dbReference type="InterPro" id="IPR027417">
    <property type="entry name" value="P-loop_NTPase"/>
</dbReference>
<evidence type="ECO:0000259" key="7">
    <source>
        <dbReference type="SMART" id="SM00382"/>
    </source>
</evidence>
<dbReference type="EMBL" id="NMUH01000621">
    <property type="protein sequence ID" value="MQL82264.1"/>
    <property type="molecule type" value="Genomic_DNA"/>
</dbReference>
<feature type="domain" description="AAA+ ATPase" evidence="7">
    <location>
        <begin position="280"/>
        <end position="442"/>
    </location>
</feature>
<dbReference type="InterPro" id="IPR003960">
    <property type="entry name" value="ATPase_AAA_CS"/>
</dbReference>
<evidence type="ECO:0000256" key="4">
    <source>
        <dbReference type="ARBA" id="ARBA00049360"/>
    </source>
</evidence>
<dbReference type="InterPro" id="IPR050747">
    <property type="entry name" value="Mitochondrial_chaperone_BCS1"/>
</dbReference>
<keyword evidence="5" id="KW-0547">Nucleotide-binding</keyword>
<dbReference type="InterPro" id="IPR003593">
    <property type="entry name" value="AAA+_ATPase"/>
</dbReference>